<evidence type="ECO:0000256" key="2">
    <source>
        <dbReference type="ARBA" id="ARBA00023315"/>
    </source>
</evidence>
<keyword evidence="1" id="KW-0808">Transferase</keyword>
<evidence type="ECO:0000256" key="1">
    <source>
        <dbReference type="ARBA" id="ARBA00022679"/>
    </source>
</evidence>
<proteinExistence type="predicted"/>
<comment type="caution">
    <text evidence="4">The sequence shown here is derived from an EMBL/GenBank/DDBJ whole genome shotgun (WGS) entry which is preliminary data.</text>
</comment>
<evidence type="ECO:0000259" key="3">
    <source>
        <dbReference type="PROSITE" id="PS51186"/>
    </source>
</evidence>
<dbReference type="PANTHER" id="PTHR43877">
    <property type="entry name" value="AMINOALKYLPHOSPHONATE N-ACETYLTRANSFERASE-RELATED-RELATED"/>
    <property type="match status" value="1"/>
</dbReference>
<dbReference type="CDD" id="cd04301">
    <property type="entry name" value="NAT_SF"/>
    <property type="match status" value="2"/>
</dbReference>
<organism evidence="4 5">
    <name type="scientific">Paenibacillus tyrfis</name>
    <dbReference type="NCBI Taxonomy" id="1501230"/>
    <lineage>
        <taxon>Bacteria</taxon>
        <taxon>Bacillati</taxon>
        <taxon>Bacillota</taxon>
        <taxon>Bacilli</taxon>
        <taxon>Bacillales</taxon>
        <taxon>Paenibacillaceae</taxon>
        <taxon>Paenibacillus</taxon>
    </lineage>
</organism>
<sequence>MKLIEKQGLSEQELRDIRALADLCNAEDSITLKLNWEMLSERPAGVTNDFLMYEGEKLIGFLGIYSFRSTEAEISGMVHPQHRRKGVFTQLADAATEECRRRGIPKLIFICQERSVSGKAFLQARGAVYSFSEHWMEMRVPDGQPPQVPDTRQAEALELRLVTADDVEVLTELNRQGFDMSYEDAKVFAEKTVTDGKENTYVAELGGKPIGKLAVRVDEGAAFIFGFCVLTEYRGRGCGREILARTIERIYREGGTVRFELEVAADNPRALGLYESCGFRALNANDYYTIELDG</sequence>
<name>A0A081P247_9BACL</name>
<dbReference type="EMBL" id="JNVM01000014">
    <property type="protein sequence ID" value="KEQ24770.1"/>
    <property type="molecule type" value="Genomic_DNA"/>
</dbReference>
<evidence type="ECO:0000313" key="4">
    <source>
        <dbReference type="EMBL" id="KEQ24770.1"/>
    </source>
</evidence>
<gene>
    <name evidence="4" type="ORF">ET33_06745</name>
</gene>
<reference evidence="4 5" key="1">
    <citation type="submission" date="2014-06" db="EMBL/GenBank/DDBJ databases">
        <title>Draft genome sequence of Paenibacillus sp. MSt1.</title>
        <authorList>
            <person name="Aw Y.K."/>
            <person name="Ong K.S."/>
            <person name="Gan H.M."/>
            <person name="Lee S.M."/>
        </authorList>
    </citation>
    <scope>NUCLEOTIDE SEQUENCE [LARGE SCALE GENOMIC DNA]</scope>
    <source>
        <strain evidence="4 5">MSt1</strain>
    </source>
</reference>
<dbReference type="InterPro" id="IPR000182">
    <property type="entry name" value="GNAT_dom"/>
</dbReference>
<feature type="domain" description="N-acetyltransferase" evidence="3">
    <location>
        <begin position="4"/>
        <end position="143"/>
    </location>
</feature>
<keyword evidence="5" id="KW-1185">Reference proteome</keyword>
<dbReference type="GO" id="GO:0016747">
    <property type="term" value="F:acyltransferase activity, transferring groups other than amino-acyl groups"/>
    <property type="evidence" value="ECO:0007669"/>
    <property type="project" value="InterPro"/>
</dbReference>
<dbReference type="InterPro" id="IPR050832">
    <property type="entry name" value="Bact_Acetyltransf"/>
</dbReference>
<dbReference type="eggNOG" id="COG0456">
    <property type="taxonomic scope" value="Bacteria"/>
</dbReference>
<dbReference type="SUPFAM" id="SSF55729">
    <property type="entry name" value="Acyl-CoA N-acyltransferases (Nat)"/>
    <property type="match status" value="2"/>
</dbReference>
<accession>A0A081P247</accession>
<evidence type="ECO:0000313" key="5">
    <source>
        <dbReference type="Proteomes" id="UP000028123"/>
    </source>
</evidence>
<dbReference type="RefSeq" id="WP_036684467.1">
    <property type="nucleotide sequence ID" value="NZ_JNVM01000014.1"/>
</dbReference>
<protein>
    <recommendedName>
        <fullName evidence="3">N-acetyltransferase domain-containing protein</fullName>
    </recommendedName>
</protein>
<dbReference type="Gene3D" id="3.40.630.30">
    <property type="match status" value="1"/>
</dbReference>
<dbReference type="Proteomes" id="UP000028123">
    <property type="component" value="Unassembled WGS sequence"/>
</dbReference>
<feature type="domain" description="N-acetyltransferase" evidence="3">
    <location>
        <begin position="157"/>
        <end position="294"/>
    </location>
</feature>
<keyword evidence="2" id="KW-0012">Acyltransferase</keyword>
<dbReference type="OrthoDB" id="7163760at2"/>
<dbReference type="InterPro" id="IPR016181">
    <property type="entry name" value="Acyl_CoA_acyltransferase"/>
</dbReference>
<dbReference type="Pfam" id="PF00583">
    <property type="entry name" value="Acetyltransf_1"/>
    <property type="match status" value="2"/>
</dbReference>
<dbReference type="PROSITE" id="PS51186">
    <property type="entry name" value="GNAT"/>
    <property type="match status" value="2"/>
</dbReference>
<dbReference type="AlphaFoldDB" id="A0A081P247"/>